<evidence type="ECO:0000256" key="1">
    <source>
        <dbReference type="SAM" id="Phobius"/>
    </source>
</evidence>
<reference evidence="2 3" key="1">
    <citation type="journal article" date="2017" name="Chemistry">
        <title>Isolation, Biosynthesis and Chemical Modifications of Rubterolones A-F: Rare Tropolone Alkaloids from Actinomadura sp. 5-2.</title>
        <authorList>
            <person name="Guo H."/>
            <person name="Benndorf R."/>
            <person name="Leichnitz D."/>
            <person name="Klassen J.L."/>
            <person name="Vollmers J."/>
            <person name="Gorls H."/>
            <person name="Steinacker M."/>
            <person name="Weigel C."/>
            <person name="Dahse H.M."/>
            <person name="Kaster A.K."/>
            <person name="de Beer Z.W."/>
            <person name="Poulsen M."/>
            <person name="Beemelmanns C."/>
        </authorList>
    </citation>
    <scope>NUCLEOTIDE SEQUENCE [LARGE SCALE GENOMIC DNA]</scope>
    <source>
        <strain evidence="2 3">5-2</strain>
    </source>
</reference>
<proteinExistence type="predicted"/>
<dbReference type="AlphaFoldDB" id="A0A2P4UDZ6"/>
<sequence>MIARPRHRRPARGLPRSRAAAAGLALAAGLAVADLGAGLIGGLVDGPVARTAADVTATGLGTTVVMMLAFVTLVAVPVAWQGIRAAAWAAAAARLARLVLWALFGAAETTATTVYTALTTVAVMLLARALNRRARRTP</sequence>
<evidence type="ECO:0000313" key="2">
    <source>
        <dbReference type="EMBL" id="POM23283.1"/>
    </source>
</evidence>
<protein>
    <submittedName>
        <fullName evidence="2">Uncharacterized protein</fullName>
    </submittedName>
</protein>
<feature type="transmembrane region" description="Helical" evidence="1">
    <location>
        <begin position="57"/>
        <end position="80"/>
    </location>
</feature>
<feature type="transmembrane region" description="Helical" evidence="1">
    <location>
        <begin position="113"/>
        <end position="130"/>
    </location>
</feature>
<gene>
    <name evidence="2" type="ORF">BTM25_44360</name>
</gene>
<keyword evidence="3" id="KW-1185">Reference proteome</keyword>
<dbReference type="Proteomes" id="UP000242367">
    <property type="component" value="Unassembled WGS sequence"/>
</dbReference>
<accession>A0A2P4UDZ6</accession>
<dbReference type="EMBL" id="MTBP01000003">
    <property type="protein sequence ID" value="POM23283.1"/>
    <property type="molecule type" value="Genomic_DNA"/>
</dbReference>
<keyword evidence="1" id="KW-0472">Membrane</keyword>
<keyword evidence="1" id="KW-0812">Transmembrane</keyword>
<organism evidence="2 3">
    <name type="scientific">Actinomadura rubteroloni</name>
    <dbReference type="NCBI Taxonomy" id="1926885"/>
    <lineage>
        <taxon>Bacteria</taxon>
        <taxon>Bacillati</taxon>
        <taxon>Actinomycetota</taxon>
        <taxon>Actinomycetes</taxon>
        <taxon>Streptosporangiales</taxon>
        <taxon>Thermomonosporaceae</taxon>
        <taxon>Actinomadura</taxon>
    </lineage>
</organism>
<keyword evidence="1" id="KW-1133">Transmembrane helix</keyword>
<name>A0A2P4UDZ6_9ACTN</name>
<feature type="transmembrane region" description="Helical" evidence="1">
    <location>
        <begin position="87"/>
        <end position="107"/>
    </location>
</feature>
<comment type="caution">
    <text evidence="2">The sequence shown here is derived from an EMBL/GenBank/DDBJ whole genome shotgun (WGS) entry which is preliminary data.</text>
</comment>
<evidence type="ECO:0000313" key="3">
    <source>
        <dbReference type="Proteomes" id="UP000242367"/>
    </source>
</evidence>